<evidence type="ECO:0000313" key="3">
    <source>
        <dbReference type="Proteomes" id="UP000276133"/>
    </source>
</evidence>
<proteinExistence type="predicted"/>
<dbReference type="Proteomes" id="UP000276133">
    <property type="component" value="Unassembled WGS sequence"/>
</dbReference>
<comment type="caution">
    <text evidence="2">The sequence shown here is derived from an EMBL/GenBank/DDBJ whole genome shotgun (WGS) entry which is preliminary data.</text>
</comment>
<gene>
    <name evidence="2" type="ORF">BpHYR1_004752</name>
</gene>
<protein>
    <submittedName>
        <fullName evidence="2">Uncharacterized protein</fullName>
    </submittedName>
</protein>
<organism evidence="2 3">
    <name type="scientific">Brachionus plicatilis</name>
    <name type="common">Marine rotifer</name>
    <name type="synonym">Brachionus muelleri</name>
    <dbReference type="NCBI Taxonomy" id="10195"/>
    <lineage>
        <taxon>Eukaryota</taxon>
        <taxon>Metazoa</taxon>
        <taxon>Spiralia</taxon>
        <taxon>Gnathifera</taxon>
        <taxon>Rotifera</taxon>
        <taxon>Eurotatoria</taxon>
        <taxon>Monogononta</taxon>
        <taxon>Pseudotrocha</taxon>
        <taxon>Ploima</taxon>
        <taxon>Brachionidae</taxon>
        <taxon>Brachionus</taxon>
    </lineage>
</organism>
<keyword evidence="3" id="KW-1185">Reference proteome</keyword>
<sequence length="115" mass="13521">MYQKLNLLVFMIYFFTLTCLNCMPTKPSVHFALDTNGPQNKPLNLDVLADKIQEIQKQFEKFKPSKSNESENQMYERFKDLISSDKIFEKLNDLEKNKLDPSNPEEAYHINISLQ</sequence>
<dbReference type="AlphaFoldDB" id="A0A3M7PMP3"/>
<dbReference type="EMBL" id="REGN01009783">
    <property type="protein sequence ID" value="RNA00386.1"/>
    <property type="molecule type" value="Genomic_DNA"/>
</dbReference>
<evidence type="ECO:0000313" key="2">
    <source>
        <dbReference type="EMBL" id="RNA00386.1"/>
    </source>
</evidence>
<feature type="chain" id="PRO_5017987006" evidence="1">
    <location>
        <begin position="23"/>
        <end position="115"/>
    </location>
</feature>
<keyword evidence="1" id="KW-0732">Signal</keyword>
<accession>A0A3M7PMP3</accession>
<feature type="signal peptide" evidence="1">
    <location>
        <begin position="1"/>
        <end position="22"/>
    </location>
</feature>
<name>A0A3M7PMP3_BRAPC</name>
<reference evidence="2 3" key="1">
    <citation type="journal article" date="2018" name="Sci. Rep.">
        <title>Genomic signatures of local adaptation to the degree of environmental predictability in rotifers.</title>
        <authorList>
            <person name="Franch-Gras L."/>
            <person name="Hahn C."/>
            <person name="Garcia-Roger E.M."/>
            <person name="Carmona M.J."/>
            <person name="Serra M."/>
            <person name="Gomez A."/>
        </authorList>
    </citation>
    <scope>NUCLEOTIDE SEQUENCE [LARGE SCALE GENOMIC DNA]</scope>
    <source>
        <strain evidence="2">HYR1</strain>
    </source>
</reference>
<evidence type="ECO:0000256" key="1">
    <source>
        <dbReference type="SAM" id="SignalP"/>
    </source>
</evidence>